<feature type="domain" description="Zn(2)-C6 fungal-type" evidence="2">
    <location>
        <begin position="154"/>
        <end position="183"/>
    </location>
</feature>
<dbReference type="Gene3D" id="4.10.240.10">
    <property type="entry name" value="Zn(2)-C6 fungal-type DNA-binding domain"/>
    <property type="match status" value="1"/>
</dbReference>
<organism evidence="3 4">
    <name type="scientific">Thelephora terrestris</name>
    <dbReference type="NCBI Taxonomy" id="56493"/>
    <lineage>
        <taxon>Eukaryota</taxon>
        <taxon>Fungi</taxon>
        <taxon>Dikarya</taxon>
        <taxon>Basidiomycota</taxon>
        <taxon>Agaricomycotina</taxon>
        <taxon>Agaricomycetes</taxon>
        <taxon>Thelephorales</taxon>
        <taxon>Thelephoraceae</taxon>
        <taxon>Thelephora</taxon>
    </lineage>
</organism>
<dbReference type="OrthoDB" id="2399539at2759"/>
<feature type="compositionally biased region" description="Basic and acidic residues" evidence="1">
    <location>
        <begin position="75"/>
        <end position="84"/>
    </location>
</feature>
<keyword evidence="4" id="KW-1185">Reference proteome</keyword>
<dbReference type="Pfam" id="PF00172">
    <property type="entry name" value="Zn_clus"/>
    <property type="match status" value="1"/>
</dbReference>
<dbReference type="InterPro" id="IPR001138">
    <property type="entry name" value="Zn2Cys6_DnaBD"/>
</dbReference>
<proteinExistence type="predicted"/>
<dbReference type="AlphaFoldDB" id="A0A9P6L354"/>
<feature type="region of interest" description="Disordered" evidence="1">
    <location>
        <begin position="324"/>
        <end position="357"/>
    </location>
</feature>
<evidence type="ECO:0000256" key="1">
    <source>
        <dbReference type="SAM" id="MobiDB-lite"/>
    </source>
</evidence>
<sequence length="449" mass="49119">MEVGSSIFQATVLHSLQSTCKWQKDVHIHILVPAHHMSLSNCEHILDLEPSSKRSPFDTGRPQKGELDSTTEPQPDPRKGGEDADLGHLEHAARVQHQAPALDNLCPGSFGECTGPPSWCQTHFKLDRLSPPDAFPLTPFLSQSTRNNLQQRKSCEFCRFRKKKCSGHSACVRCSRAGIDCVYMPDLIAKRTTDRLLETRLLPGSHLPTSVTGSCDGQLSRGTKRRKRAPNGSAKRQKRLRAGTHPLDFSPSQSIPLRDDSASSPTGSGSLYVELAKCLADSVLGTAAEDMDPMTSGPQCVSLGVLDRRIYVLSVPRSWDASQPEVFGDTPTMRPGYTKNDRNTTRLDESSMDVGATGAETSNSLGSDLLPHMESGLFLESPSNLPAQSTFYSSPVPPSSSSTVPLEKAVDCDLASSWTTDDWLEWAKEILPGIERDLYDTDTPWSTDL</sequence>
<feature type="compositionally biased region" description="Basic and acidic residues" evidence="1">
    <location>
        <begin position="339"/>
        <end position="349"/>
    </location>
</feature>
<dbReference type="PROSITE" id="PS00463">
    <property type="entry name" value="ZN2_CY6_FUNGAL_1"/>
    <property type="match status" value="1"/>
</dbReference>
<reference evidence="3" key="2">
    <citation type="submission" date="2020-11" db="EMBL/GenBank/DDBJ databases">
        <authorList>
            <consortium name="DOE Joint Genome Institute"/>
            <person name="Kuo A."/>
            <person name="Miyauchi S."/>
            <person name="Kiss E."/>
            <person name="Drula E."/>
            <person name="Kohler A."/>
            <person name="Sanchez-Garcia M."/>
            <person name="Andreopoulos B."/>
            <person name="Barry K.W."/>
            <person name="Bonito G."/>
            <person name="Buee M."/>
            <person name="Carver A."/>
            <person name="Chen C."/>
            <person name="Cichocki N."/>
            <person name="Clum A."/>
            <person name="Culley D."/>
            <person name="Crous P.W."/>
            <person name="Fauchery L."/>
            <person name="Girlanda M."/>
            <person name="Hayes R."/>
            <person name="Keri Z."/>
            <person name="Labutti K."/>
            <person name="Lipzen A."/>
            <person name="Lombard V."/>
            <person name="Magnuson J."/>
            <person name="Maillard F."/>
            <person name="Morin E."/>
            <person name="Murat C."/>
            <person name="Nolan M."/>
            <person name="Ohm R."/>
            <person name="Pangilinan J."/>
            <person name="Pereira M."/>
            <person name="Perotto S."/>
            <person name="Peter M."/>
            <person name="Riley R."/>
            <person name="Sitrit Y."/>
            <person name="Stielow B."/>
            <person name="Szollosi G."/>
            <person name="Zifcakova L."/>
            <person name="Stursova M."/>
            <person name="Spatafora J.W."/>
            <person name="Tedersoo L."/>
            <person name="Vaario L.-M."/>
            <person name="Yamada A."/>
            <person name="Yan M."/>
            <person name="Wang P."/>
            <person name="Xu J."/>
            <person name="Bruns T."/>
            <person name="Baldrian P."/>
            <person name="Vilgalys R."/>
            <person name="Henrissat B."/>
            <person name="Grigoriev I.V."/>
            <person name="Hibbett D."/>
            <person name="Nagy L.G."/>
            <person name="Martin F.M."/>
        </authorList>
    </citation>
    <scope>NUCLEOTIDE SEQUENCE</scope>
    <source>
        <strain evidence="3">UH-Tt-Lm1</strain>
    </source>
</reference>
<comment type="caution">
    <text evidence="3">The sequence shown here is derived from an EMBL/GenBank/DDBJ whole genome shotgun (WGS) entry which is preliminary data.</text>
</comment>
<feature type="region of interest" description="Disordered" evidence="1">
    <location>
        <begin position="208"/>
        <end position="266"/>
    </location>
</feature>
<dbReference type="SMART" id="SM00066">
    <property type="entry name" value="GAL4"/>
    <property type="match status" value="1"/>
</dbReference>
<feature type="compositionally biased region" description="Basic residues" evidence="1">
    <location>
        <begin position="222"/>
        <end position="242"/>
    </location>
</feature>
<dbReference type="SUPFAM" id="SSF57701">
    <property type="entry name" value="Zn2/Cys6 DNA-binding domain"/>
    <property type="match status" value="1"/>
</dbReference>
<name>A0A9P6L354_9AGAM</name>
<dbReference type="GO" id="GO:0000981">
    <property type="term" value="F:DNA-binding transcription factor activity, RNA polymerase II-specific"/>
    <property type="evidence" value="ECO:0007669"/>
    <property type="project" value="InterPro"/>
</dbReference>
<dbReference type="CDD" id="cd00067">
    <property type="entry name" value="GAL4"/>
    <property type="match status" value="1"/>
</dbReference>
<gene>
    <name evidence="3" type="ORF">BJ322DRAFT_1221011</name>
</gene>
<dbReference type="InterPro" id="IPR036864">
    <property type="entry name" value="Zn2-C6_fun-type_DNA-bd_sf"/>
</dbReference>
<accession>A0A9P6L354</accession>
<evidence type="ECO:0000259" key="2">
    <source>
        <dbReference type="PROSITE" id="PS50048"/>
    </source>
</evidence>
<dbReference type="GO" id="GO:0008270">
    <property type="term" value="F:zinc ion binding"/>
    <property type="evidence" value="ECO:0007669"/>
    <property type="project" value="InterPro"/>
</dbReference>
<feature type="compositionally biased region" description="Polar residues" evidence="1">
    <location>
        <begin position="208"/>
        <end position="221"/>
    </location>
</feature>
<reference evidence="3" key="1">
    <citation type="journal article" date="2020" name="Nat. Commun.">
        <title>Large-scale genome sequencing of mycorrhizal fungi provides insights into the early evolution of symbiotic traits.</title>
        <authorList>
            <person name="Miyauchi S."/>
            <person name="Kiss E."/>
            <person name="Kuo A."/>
            <person name="Drula E."/>
            <person name="Kohler A."/>
            <person name="Sanchez-Garcia M."/>
            <person name="Morin E."/>
            <person name="Andreopoulos B."/>
            <person name="Barry K.W."/>
            <person name="Bonito G."/>
            <person name="Buee M."/>
            <person name="Carver A."/>
            <person name="Chen C."/>
            <person name="Cichocki N."/>
            <person name="Clum A."/>
            <person name="Culley D."/>
            <person name="Crous P.W."/>
            <person name="Fauchery L."/>
            <person name="Girlanda M."/>
            <person name="Hayes R.D."/>
            <person name="Keri Z."/>
            <person name="LaButti K."/>
            <person name="Lipzen A."/>
            <person name="Lombard V."/>
            <person name="Magnuson J."/>
            <person name="Maillard F."/>
            <person name="Murat C."/>
            <person name="Nolan M."/>
            <person name="Ohm R.A."/>
            <person name="Pangilinan J."/>
            <person name="Pereira M.F."/>
            <person name="Perotto S."/>
            <person name="Peter M."/>
            <person name="Pfister S."/>
            <person name="Riley R."/>
            <person name="Sitrit Y."/>
            <person name="Stielow J.B."/>
            <person name="Szollosi G."/>
            <person name="Zifcakova L."/>
            <person name="Stursova M."/>
            <person name="Spatafora J.W."/>
            <person name="Tedersoo L."/>
            <person name="Vaario L.M."/>
            <person name="Yamada A."/>
            <person name="Yan M."/>
            <person name="Wang P."/>
            <person name="Xu J."/>
            <person name="Bruns T."/>
            <person name="Baldrian P."/>
            <person name="Vilgalys R."/>
            <person name="Dunand C."/>
            <person name="Henrissat B."/>
            <person name="Grigoriev I.V."/>
            <person name="Hibbett D."/>
            <person name="Nagy L.G."/>
            <person name="Martin F.M."/>
        </authorList>
    </citation>
    <scope>NUCLEOTIDE SEQUENCE</scope>
    <source>
        <strain evidence="3">UH-Tt-Lm1</strain>
    </source>
</reference>
<dbReference type="EMBL" id="WIUZ02000016">
    <property type="protein sequence ID" value="KAF9780576.1"/>
    <property type="molecule type" value="Genomic_DNA"/>
</dbReference>
<feature type="region of interest" description="Disordered" evidence="1">
    <location>
        <begin position="50"/>
        <end position="84"/>
    </location>
</feature>
<feature type="compositionally biased region" description="Basic and acidic residues" evidence="1">
    <location>
        <begin position="50"/>
        <end position="67"/>
    </location>
</feature>
<dbReference type="Proteomes" id="UP000736335">
    <property type="component" value="Unassembled WGS sequence"/>
</dbReference>
<protein>
    <recommendedName>
        <fullName evidence="2">Zn(2)-C6 fungal-type domain-containing protein</fullName>
    </recommendedName>
</protein>
<dbReference type="PROSITE" id="PS50048">
    <property type="entry name" value="ZN2_CY6_FUNGAL_2"/>
    <property type="match status" value="1"/>
</dbReference>
<evidence type="ECO:0000313" key="3">
    <source>
        <dbReference type="EMBL" id="KAF9780576.1"/>
    </source>
</evidence>
<evidence type="ECO:0000313" key="4">
    <source>
        <dbReference type="Proteomes" id="UP000736335"/>
    </source>
</evidence>